<dbReference type="InterPro" id="IPR015946">
    <property type="entry name" value="KH_dom-like_a/b"/>
</dbReference>
<protein>
    <submittedName>
        <fullName evidence="1">Osmotically inducible protein OsmC</fullName>
    </submittedName>
</protein>
<dbReference type="InterPro" id="IPR019904">
    <property type="entry name" value="Peroxiredoxin_OsmC"/>
</dbReference>
<reference evidence="1 2" key="1">
    <citation type="submission" date="2016-10" db="EMBL/GenBank/DDBJ databases">
        <authorList>
            <person name="de Groot N.N."/>
        </authorList>
    </citation>
    <scope>NUCLEOTIDE SEQUENCE [LARGE SCALE GENOMIC DNA]</scope>
    <source>
        <strain evidence="1 2">CGMCC 4.2026</strain>
    </source>
</reference>
<dbReference type="RefSeq" id="WP_069463401.1">
    <property type="nucleotide sequence ID" value="NZ_FODD01000027.1"/>
</dbReference>
<dbReference type="Gene3D" id="3.30.300.20">
    <property type="match status" value="1"/>
</dbReference>
<dbReference type="Proteomes" id="UP000181951">
    <property type="component" value="Unassembled WGS sequence"/>
</dbReference>
<dbReference type="STRING" id="310780.SAMN05216267_102761"/>
<sequence>MIVVGTSDWRGAFRDGEGTVSTATTDTLPNAPYTYASRFDGAPGAIPEELLAAGHAGCFNHAVANISGQKGLTVESVHTSVEVTMGTDDHGPAITGVHITTDATIPGATEDTFRQIAEGARAWCAFSKALSVEITLKATLSN</sequence>
<dbReference type="InterPro" id="IPR052707">
    <property type="entry name" value="OsmC_Ohr_Peroxiredoxin"/>
</dbReference>
<proteinExistence type="predicted"/>
<evidence type="ECO:0000313" key="2">
    <source>
        <dbReference type="Proteomes" id="UP000181951"/>
    </source>
</evidence>
<dbReference type="PANTHER" id="PTHR42830:SF1">
    <property type="entry name" value="OSMOTICALLY INDUCIBLE FAMILY PROTEIN"/>
    <property type="match status" value="1"/>
</dbReference>
<dbReference type="SUPFAM" id="SSF82784">
    <property type="entry name" value="OsmC-like"/>
    <property type="match status" value="1"/>
</dbReference>
<dbReference type="GO" id="GO:0006979">
    <property type="term" value="P:response to oxidative stress"/>
    <property type="evidence" value="ECO:0007669"/>
    <property type="project" value="InterPro"/>
</dbReference>
<gene>
    <name evidence="1" type="ORF">SAMN05216267_102761</name>
</gene>
<keyword evidence="2" id="KW-1185">Reference proteome</keyword>
<name>A0A1H8PXS1_9ACTN</name>
<organism evidence="1 2">
    <name type="scientific">Actinacidiphila rubida</name>
    <dbReference type="NCBI Taxonomy" id="310780"/>
    <lineage>
        <taxon>Bacteria</taxon>
        <taxon>Bacillati</taxon>
        <taxon>Actinomycetota</taxon>
        <taxon>Actinomycetes</taxon>
        <taxon>Kitasatosporales</taxon>
        <taxon>Streptomycetaceae</taxon>
        <taxon>Actinacidiphila</taxon>
    </lineage>
</organism>
<dbReference type="InterPro" id="IPR036102">
    <property type="entry name" value="OsmC/Ohrsf"/>
</dbReference>
<dbReference type="NCBIfam" id="TIGR03562">
    <property type="entry name" value="osmo_induc_OsmC"/>
    <property type="match status" value="1"/>
</dbReference>
<dbReference type="AlphaFoldDB" id="A0A1H8PXS1"/>
<dbReference type="PANTHER" id="PTHR42830">
    <property type="entry name" value="OSMOTICALLY INDUCIBLE FAMILY PROTEIN"/>
    <property type="match status" value="1"/>
</dbReference>
<dbReference type="InterPro" id="IPR003718">
    <property type="entry name" value="OsmC/Ohr_fam"/>
</dbReference>
<evidence type="ECO:0000313" key="1">
    <source>
        <dbReference type="EMBL" id="SEO46548.1"/>
    </source>
</evidence>
<dbReference type="GO" id="GO:0004601">
    <property type="term" value="F:peroxidase activity"/>
    <property type="evidence" value="ECO:0007669"/>
    <property type="project" value="InterPro"/>
</dbReference>
<dbReference type="Pfam" id="PF02566">
    <property type="entry name" value="OsmC"/>
    <property type="match status" value="1"/>
</dbReference>
<dbReference type="EMBL" id="FODD01000027">
    <property type="protein sequence ID" value="SEO46548.1"/>
    <property type="molecule type" value="Genomic_DNA"/>
</dbReference>
<dbReference type="OrthoDB" id="9807532at2"/>
<accession>A0A1H8PXS1</accession>